<sequence length="784" mass="86022">MTGLTAQQAQDRYIRGYGNTQIDNAQKSTKDILRENIFTYFNLIFTVLAVLLIIAGSYRSLTFLPVVIANTLIGIFQELKAKKVLDNLSVLNAPTCQVIRDGEEITVPIQNLVIDDVIVLRSGNQIPADAVVISGEVNVNEALLTGEADEINKKVDSELMSGSFVVNGLCYARLIRVGEKSYISQLTLKAKKMEGGEQSEMIKSINRIVIFSGIAIIPVGITLVWQSLSLGNDFSESIVSMVAAVIGMIPEGMYLLVSLALAMSAVRLGMNQVMLHDMKSTETLARVDILCVDKTGTITDNSMLVCDIIPAEGRSEQEQTGDRIRMSEYIEALPDDNMTMKALADYFPSMGSGDCVSNLPFSSVRKYSGVQFNDKTYVLGAPDIILQKDYDKYKGLVNEYACKGLRVIVFAEYSENESSVPVPENGTAGGKVTPVMFVLLQNPLRENAAETFAYFKKQSVEVKVISGDNPVTVSEVARQAGIQGAEKYVDVRPLDDEKLSEAAVKYTVFGRVQPEQKQKLVKALQKAGHKVAMTGDGVNDILAMKDADCSIAMAAGSEAAMQAAQVVLLDSDFSHMKQIVSEGRRDINNITRSATLFLVKNIFSLLLSIFAIVSLMTYPLQASQVTFISMFNIGIPAFFFALEDNTKKSSGSFMVHVLMKALPAAITDFLAIAALVLFGETFGVSTEDISVAATFVMTIVGFMILIKISSPMNKFRTRVILGCIIGMIFAAVVFSDLFAITYVSKECIMLFVLFVIATEPCMRYLTMLCEWIENKFKNRKRKSK</sequence>
<dbReference type="InterPro" id="IPR044492">
    <property type="entry name" value="P_typ_ATPase_HD_dom"/>
</dbReference>
<comment type="subcellular location">
    <subcellularLocation>
        <location evidence="1">Membrane</location>
        <topology evidence="1">Multi-pass membrane protein</topology>
    </subcellularLocation>
</comment>
<dbReference type="NCBIfam" id="TIGR01494">
    <property type="entry name" value="ATPase_P-type"/>
    <property type="match status" value="2"/>
</dbReference>
<dbReference type="InterPro" id="IPR023214">
    <property type="entry name" value="HAD_sf"/>
</dbReference>
<dbReference type="SUPFAM" id="SSF81653">
    <property type="entry name" value="Calcium ATPase, transduction domain A"/>
    <property type="match status" value="1"/>
</dbReference>
<evidence type="ECO:0000256" key="2">
    <source>
        <dbReference type="ARBA" id="ARBA00022692"/>
    </source>
</evidence>
<dbReference type="PRINTS" id="PR00120">
    <property type="entry name" value="HATPASE"/>
</dbReference>
<dbReference type="SFLD" id="SFLDS00003">
    <property type="entry name" value="Haloacid_Dehalogenase"/>
    <property type="match status" value="1"/>
</dbReference>
<evidence type="ECO:0000256" key="6">
    <source>
        <dbReference type="SAM" id="Phobius"/>
    </source>
</evidence>
<dbReference type="InterPro" id="IPR036412">
    <property type="entry name" value="HAD-like_sf"/>
</dbReference>
<dbReference type="RefSeq" id="WP_022756543.1">
    <property type="nucleotide sequence ID" value="NZ_FOGJ01000004.1"/>
</dbReference>
<dbReference type="InterPro" id="IPR001757">
    <property type="entry name" value="P_typ_ATPase"/>
</dbReference>
<dbReference type="CDD" id="cd02609">
    <property type="entry name" value="P-type_ATPase"/>
    <property type="match status" value="1"/>
</dbReference>
<feature type="transmembrane region" description="Helical" evidence="6">
    <location>
        <begin position="654"/>
        <end position="677"/>
    </location>
</feature>
<dbReference type="EMBL" id="FOGJ01000004">
    <property type="protein sequence ID" value="SER35186.1"/>
    <property type="molecule type" value="Genomic_DNA"/>
</dbReference>
<feature type="transmembrane region" description="Helical" evidence="6">
    <location>
        <begin position="689"/>
        <end position="708"/>
    </location>
</feature>
<name>A0A1H9NGV5_BUTFI</name>
<evidence type="ECO:0000256" key="4">
    <source>
        <dbReference type="ARBA" id="ARBA00022989"/>
    </source>
</evidence>
<keyword evidence="2 6" id="KW-0812">Transmembrane</keyword>
<dbReference type="PROSITE" id="PS00154">
    <property type="entry name" value="ATPASE_E1_E2"/>
    <property type="match status" value="1"/>
</dbReference>
<dbReference type="InterPro" id="IPR023298">
    <property type="entry name" value="ATPase_P-typ_TM_dom_sf"/>
</dbReference>
<gene>
    <name evidence="8" type="ORF">SAMN04487884_104189</name>
</gene>
<dbReference type="Pfam" id="PF00702">
    <property type="entry name" value="Hydrolase"/>
    <property type="match status" value="1"/>
</dbReference>
<feature type="transmembrane region" description="Helical" evidence="6">
    <location>
        <begin position="622"/>
        <end position="642"/>
    </location>
</feature>
<dbReference type="Pfam" id="PF00122">
    <property type="entry name" value="E1-E2_ATPase"/>
    <property type="match status" value="1"/>
</dbReference>
<dbReference type="InterPro" id="IPR059000">
    <property type="entry name" value="ATPase_P-type_domA"/>
</dbReference>
<organism evidence="8 9">
    <name type="scientific">Butyrivibrio fibrisolvens</name>
    <dbReference type="NCBI Taxonomy" id="831"/>
    <lineage>
        <taxon>Bacteria</taxon>
        <taxon>Bacillati</taxon>
        <taxon>Bacillota</taxon>
        <taxon>Clostridia</taxon>
        <taxon>Lachnospirales</taxon>
        <taxon>Lachnospiraceae</taxon>
        <taxon>Butyrivibrio</taxon>
    </lineage>
</organism>
<evidence type="ECO:0000313" key="9">
    <source>
        <dbReference type="Proteomes" id="UP000182584"/>
    </source>
</evidence>
<dbReference type="InterPro" id="IPR008250">
    <property type="entry name" value="ATPase_P-typ_transduc_dom_A_sf"/>
</dbReference>
<dbReference type="PRINTS" id="PR00119">
    <property type="entry name" value="CATATPASE"/>
</dbReference>
<evidence type="ECO:0000256" key="1">
    <source>
        <dbReference type="ARBA" id="ARBA00004141"/>
    </source>
</evidence>
<dbReference type="Proteomes" id="UP000182584">
    <property type="component" value="Unassembled WGS sequence"/>
</dbReference>
<dbReference type="Gene3D" id="3.40.50.1000">
    <property type="entry name" value="HAD superfamily/HAD-like"/>
    <property type="match status" value="1"/>
</dbReference>
<dbReference type="InterPro" id="IPR018303">
    <property type="entry name" value="ATPase_P-typ_P_site"/>
</dbReference>
<dbReference type="SFLD" id="SFLDG00002">
    <property type="entry name" value="C1.7:_P-type_atpase_like"/>
    <property type="match status" value="1"/>
</dbReference>
<dbReference type="SUPFAM" id="SSF56784">
    <property type="entry name" value="HAD-like"/>
    <property type="match status" value="1"/>
</dbReference>
<dbReference type="OrthoDB" id="9760364at2"/>
<dbReference type="PANTHER" id="PTHR42861">
    <property type="entry name" value="CALCIUM-TRANSPORTING ATPASE"/>
    <property type="match status" value="1"/>
</dbReference>
<feature type="transmembrane region" description="Helical" evidence="6">
    <location>
        <begin position="61"/>
        <end position="79"/>
    </location>
</feature>
<dbReference type="InterPro" id="IPR023299">
    <property type="entry name" value="ATPase_P-typ_cyto_dom_N"/>
</dbReference>
<accession>A0A1H9NGV5</accession>
<feature type="transmembrane region" description="Helical" evidence="6">
    <location>
        <begin position="720"/>
        <end position="742"/>
    </location>
</feature>
<feature type="transmembrane region" description="Helical" evidence="6">
    <location>
        <begin position="238"/>
        <end position="262"/>
    </location>
</feature>
<dbReference type="AlphaFoldDB" id="A0A1H9NGV5"/>
<feature type="domain" description="P-type ATPase A" evidence="7">
    <location>
        <begin position="91"/>
        <end position="187"/>
    </location>
</feature>
<proteinExistence type="predicted"/>
<keyword evidence="5 6" id="KW-0472">Membrane</keyword>
<evidence type="ECO:0000256" key="5">
    <source>
        <dbReference type="ARBA" id="ARBA00023136"/>
    </source>
</evidence>
<dbReference type="SFLD" id="SFLDF00027">
    <property type="entry name" value="p-type_atpase"/>
    <property type="match status" value="1"/>
</dbReference>
<keyword evidence="3" id="KW-1278">Translocase</keyword>
<dbReference type="GO" id="GO:0005524">
    <property type="term" value="F:ATP binding"/>
    <property type="evidence" value="ECO:0007669"/>
    <property type="project" value="InterPro"/>
</dbReference>
<dbReference type="SUPFAM" id="SSF81665">
    <property type="entry name" value="Calcium ATPase, transmembrane domain M"/>
    <property type="match status" value="1"/>
</dbReference>
<protein>
    <submittedName>
        <fullName evidence="8">Cation-transporting ATPase E</fullName>
    </submittedName>
</protein>
<dbReference type="eggNOG" id="COG0474">
    <property type="taxonomic scope" value="Bacteria"/>
</dbReference>
<feature type="transmembrane region" description="Helical" evidence="6">
    <location>
        <begin position="37"/>
        <end position="55"/>
    </location>
</feature>
<evidence type="ECO:0000256" key="3">
    <source>
        <dbReference type="ARBA" id="ARBA00022967"/>
    </source>
</evidence>
<feature type="transmembrane region" description="Helical" evidence="6">
    <location>
        <begin position="748"/>
        <end position="772"/>
    </location>
</feature>
<evidence type="ECO:0000259" key="7">
    <source>
        <dbReference type="Pfam" id="PF00122"/>
    </source>
</evidence>
<keyword evidence="4 6" id="KW-1133">Transmembrane helix</keyword>
<dbReference type="Gene3D" id="3.40.1110.10">
    <property type="entry name" value="Calcium-transporting ATPase, cytoplasmic domain N"/>
    <property type="match status" value="1"/>
</dbReference>
<feature type="transmembrane region" description="Helical" evidence="6">
    <location>
        <begin position="208"/>
        <end position="226"/>
    </location>
</feature>
<dbReference type="GO" id="GO:0016020">
    <property type="term" value="C:membrane"/>
    <property type="evidence" value="ECO:0007669"/>
    <property type="project" value="UniProtKB-SubCell"/>
</dbReference>
<dbReference type="GO" id="GO:0016887">
    <property type="term" value="F:ATP hydrolysis activity"/>
    <property type="evidence" value="ECO:0007669"/>
    <property type="project" value="InterPro"/>
</dbReference>
<feature type="transmembrane region" description="Helical" evidence="6">
    <location>
        <begin position="594"/>
        <end position="616"/>
    </location>
</feature>
<evidence type="ECO:0000313" key="8">
    <source>
        <dbReference type="EMBL" id="SER35186.1"/>
    </source>
</evidence>
<dbReference type="Gene3D" id="2.70.150.10">
    <property type="entry name" value="Calcium-transporting ATPase, cytoplasmic transduction domain A"/>
    <property type="match status" value="1"/>
</dbReference>
<reference evidence="8 9" key="1">
    <citation type="submission" date="2016-10" db="EMBL/GenBank/DDBJ databases">
        <authorList>
            <person name="de Groot N.N."/>
        </authorList>
    </citation>
    <scope>NUCLEOTIDE SEQUENCE [LARGE SCALE GENOMIC DNA]</scope>
    <source>
        <strain evidence="8 9">AR40</strain>
    </source>
</reference>
<dbReference type="Gene3D" id="1.20.1110.10">
    <property type="entry name" value="Calcium-transporting ATPase, transmembrane domain"/>
    <property type="match status" value="1"/>
</dbReference>